<dbReference type="SUPFAM" id="SSF101148">
    <property type="entry name" value="Plant invertase/pectin methylesterase inhibitor"/>
    <property type="match status" value="1"/>
</dbReference>
<keyword evidence="1" id="KW-0732">Signal</keyword>
<accession>A0AAN7FII2</accession>
<organism evidence="2 3">
    <name type="scientific">Quercus rubra</name>
    <name type="common">Northern red oak</name>
    <name type="synonym">Quercus borealis</name>
    <dbReference type="NCBI Taxonomy" id="3512"/>
    <lineage>
        <taxon>Eukaryota</taxon>
        <taxon>Viridiplantae</taxon>
        <taxon>Streptophyta</taxon>
        <taxon>Embryophyta</taxon>
        <taxon>Tracheophyta</taxon>
        <taxon>Spermatophyta</taxon>
        <taxon>Magnoliopsida</taxon>
        <taxon>eudicotyledons</taxon>
        <taxon>Gunneridae</taxon>
        <taxon>Pentapetalae</taxon>
        <taxon>rosids</taxon>
        <taxon>fabids</taxon>
        <taxon>Fagales</taxon>
        <taxon>Fagaceae</taxon>
        <taxon>Quercus</taxon>
    </lineage>
</organism>
<comment type="caution">
    <text evidence="2">The sequence shown here is derived from an EMBL/GenBank/DDBJ whole genome shotgun (WGS) entry which is preliminary data.</text>
</comment>
<feature type="signal peptide" evidence="1">
    <location>
        <begin position="1"/>
        <end position="27"/>
    </location>
</feature>
<sequence length="159" mass="17751">MVFKDHTFFSYLFLATVVILFTGHAHGAGLCDNSPNKQVCNSIVYTRTDPRDASVAACHKLIYETKVAKVVAQRQKRSLELDICIFDFDLAINVTKGALYGFEIGNYNFMRAQINGTQVDYQHCDNVYESYGKTNPLAKSTKHLKELASVGGYLASLIK</sequence>
<dbReference type="EMBL" id="JAXUIC010000004">
    <property type="protein sequence ID" value="KAK4594628.1"/>
    <property type="molecule type" value="Genomic_DNA"/>
</dbReference>
<feature type="chain" id="PRO_5043005876" description="Pectinesterase inhibitor domain-containing protein" evidence="1">
    <location>
        <begin position="28"/>
        <end position="159"/>
    </location>
</feature>
<dbReference type="AlphaFoldDB" id="A0AAN7FII2"/>
<evidence type="ECO:0000313" key="2">
    <source>
        <dbReference type="EMBL" id="KAK4594628.1"/>
    </source>
</evidence>
<dbReference type="Gene3D" id="1.20.140.40">
    <property type="entry name" value="Invertase/pectin methylesterase inhibitor family protein"/>
    <property type="match status" value="1"/>
</dbReference>
<keyword evidence="3" id="KW-1185">Reference proteome</keyword>
<evidence type="ECO:0000313" key="3">
    <source>
        <dbReference type="Proteomes" id="UP001324115"/>
    </source>
</evidence>
<dbReference type="Proteomes" id="UP001324115">
    <property type="component" value="Unassembled WGS sequence"/>
</dbReference>
<reference evidence="2 3" key="1">
    <citation type="journal article" date="2023" name="G3 (Bethesda)">
        <title>A haplotype-resolved chromosome-scale genome for Quercus rubra L. provides insights into the genetics of adaptive traits for red oak species.</title>
        <authorList>
            <person name="Kapoor B."/>
            <person name="Jenkins J."/>
            <person name="Schmutz J."/>
            <person name="Zhebentyayeva T."/>
            <person name="Kuelheim C."/>
            <person name="Coggeshall M."/>
            <person name="Heim C."/>
            <person name="Lasky J.R."/>
            <person name="Leites L."/>
            <person name="Islam-Faridi N."/>
            <person name="Romero-Severson J."/>
            <person name="DeLeo V.L."/>
            <person name="Lucas S.M."/>
            <person name="Lazic D."/>
            <person name="Gailing O."/>
            <person name="Carlson J."/>
            <person name="Staton M."/>
        </authorList>
    </citation>
    <scope>NUCLEOTIDE SEQUENCE [LARGE SCALE GENOMIC DNA]</scope>
    <source>
        <strain evidence="2">Pseudo-F2</strain>
    </source>
</reference>
<name>A0AAN7FII2_QUERU</name>
<evidence type="ECO:0008006" key="4">
    <source>
        <dbReference type="Google" id="ProtNLM"/>
    </source>
</evidence>
<evidence type="ECO:0000256" key="1">
    <source>
        <dbReference type="SAM" id="SignalP"/>
    </source>
</evidence>
<protein>
    <recommendedName>
        <fullName evidence="4">Pectinesterase inhibitor domain-containing protein</fullName>
    </recommendedName>
</protein>
<proteinExistence type="predicted"/>
<dbReference type="InterPro" id="IPR035513">
    <property type="entry name" value="Invertase/methylesterase_inhib"/>
</dbReference>
<gene>
    <name evidence="2" type="ORF">RGQ29_018349</name>
</gene>